<evidence type="ECO:0000313" key="9">
    <source>
        <dbReference type="EMBL" id="KAL1514286.1"/>
    </source>
</evidence>
<dbReference type="AlphaFoldDB" id="A0ABD1F9K3"/>
<dbReference type="GO" id="GO:0006260">
    <property type="term" value="P:DNA replication"/>
    <property type="evidence" value="ECO:0007669"/>
    <property type="project" value="UniProtKB-KW"/>
</dbReference>
<dbReference type="CDD" id="cd21692">
    <property type="entry name" value="GINS_B_Sld5"/>
    <property type="match status" value="1"/>
</dbReference>
<evidence type="ECO:0000313" key="10">
    <source>
        <dbReference type="Proteomes" id="UP001566132"/>
    </source>
</evidence>
<evidence type="ECO:0000259" key="8">
    <source>
        <dbReference type="Pfam" id="PF16922"/>
    </source>
</evidence>
<name>A0ABD1F9K3_HYPHA</name>
<dbReference type="Proteomes" id="UP001566132">
    <property type="component" value="Unassembled WGS sequence"/>
</dbReference>
<organism evidence="9 10">
    <name type="scientific">Hypothenemus hampei</name>
    <name type="common">Coffee berry borer</name>
    <dbReference type="NCBI Taxonomy" id="57062"/>
    <lineage>
        <taxon>Eukaryota</taxon>
        <taxon>Metazoa</taxon>
        <taxon>Ecdysozoa</taxon>
        <taxon>Arthropoda</taxon>
        <taxon>Hexapoda</taxon>
        <taxon>Insecta</taxon>
        <taxon>Pterygota</taxon>
        <taxon>Neoptera</taxon>
        <taxon>Endopterygota</taxon>
        <taxon>Coleoptera</taxon>
        <taxon>Polyphaga</taxon>
        <taxon>Cucujiformia</taxon>
        <taxon>Curculionidae</taxon>
        <taxon>Scolytinae</taxon>
        <taxon>Hypothenemus</taxon>
    </lineage>
</organism>
<dbReference type="InterPro" id="IPR008591">
    <property type="entry name" value="GINS_Sld5"/>
</dbReference>
<dbReference type="InterPro" id="IPR031633">
    <property type="entry name" value="SLD5_C"/>
</dbReference>
<reference evidence="9 10" key="1">
    <citation type="submission" date="2024-05" db="EMBL/GenBank/DDBJ databases">
        <title>Genetic variation in Jamaican populations of the coffee berry borer (Hypothenemus hampei).</title>
        <authorList>
            <person name="Errbii M."/>
            <person name="Myrie A."/>
        </authorList>
    </citation>
    <scope>NUCLEOTIDE SEQUENCE [LARGE SCALE GENOMIC DNA]</scope>
    <source>
        <strain evidence="9">JA-Hopewell-2020-01-JO</strain>
        <tissue evidence="9">Whole body</tissue>
    </source>
</reference>
<dbReference type="Gene3D" id="3.40.5.60">
    <property type="match status" value="1"/>
</dbReference>
<keyword evidence="10" id="KW-1185">Reference proteome</keyword>
<dbReference type="SUPFAM" id="SSF158573">
    <property type="entry name" value="GINS helical bundle-like"/>
    <property type="match status" value="1"/>
</dbReference>
<dbReference type="Gene3D" id="1.20.58.1030">
    <property type="match status" value="1"/>
</dbReference>
<dbReference type="InterPro" id="IPR036224">
    <property type="entry name" value="GINS_bundle-like_dom_sf"/>
</dbReference>
<dbReference type="SUPFAM" id="SSF160059">
    <property type="entry name" value="PriA/YqbF domain"/>
    <property type="match status" value="1"/>
</dbReference>
<dbReference type="InterPro" id="IPR038749">
    <property type="entry name" value="Sld5_GINS_A"/>
</dbReference>
<dbReference type="EMBL" id="JBDJPC010000002">
    <property type="protein sequence ID" value="KAL1514286.1"/>
    <property type="molecule type" value="Genomic_DNA"/>
</dbReference>
<keyword evidence="5 6" id="KW-0539">Nucleus</keyword>
<dbReference type="Pfam" id="PF16922">
    <property type="entry name" value="SLD5_C"/>
    <property type="match status" value="1"/>
</dbReference>
<feature type="domain" description="DNA replication complex GINS protein SLD5 C-terminal" evidence="8">
    <location>
        <begin position="160"/>
        <end position="217"/>
    </location>
</feature>
<sequence length="217" mass="25083">MDDTLEIDNLAVSESEDELSLEQMIEVIEEAWLNEKFAPEILPHKTEIVELLLGQITHMEEQLQQVSSTDFKKGIHQMELDRLKYLVTSYLRMRLEKIETFFTLILKQEQQRTEKNEEPYLNPNEFEFAQEYEQSIKDHFESIMSFCPNVMDTEAQIISPNVNSMIILKSKKNIEGITVDDGNAENNDLIDLTSGSQILINYNSIASLLKNGDVHLI</sequence>
<evidence type="ECO:0000256" key="1">
    <source>
        <dbReference type="ARBA" id="ARBA00004123"/>
    </source>
</evidence>
<evidence type="ECO:0000256" key="4">
    <source>
        <dbReference type="ARBA" id="ARBA00022705"/>
    </source>
</evidence>
<evidence type="ECO:0000259" key="7">
    <source>
        <dbReference type="Pfam" id="PF05916"/>
    </source>
</evidence>
<accession>A0ABD1F9K3</accession>
<comment type="similarity">
    <text evidence="2 6">Belongs to the GINS4/SLD5 family.</text>
</comment>
<dbReference type="PANTHER" id="PTHR21206">
    <property type="entry name" value="SLD5 PROTEIN"/>
    <property type="match status" value="1"/>
</dbReference>
<comment type="caution">
    <text evidence="9">The sequence shown here is derived from an EMBL/GenBank/DDBJ whole genome shotgun (WGS) entry which is preliminary data.</text>
</comment>
<evidence type="ECO:0000256" key="6">
    <source>
        <dbReference type="PIRNR" id="PIRNR007764"/>
    </source>
</evidence>
<keyword evidence="4 6" id="KW-0235">DNA replication</keyword>
<dbReference type="GO" id="GO:0000811">
    <property type="term" value="C:GINS complex"/>
    <property type="evidence" value="ECO:0007669"/>
    <property type="project" value="UniProtKB-UniRule"/>
</dbReference>
<dbReference type="PIRSF" id="PIRSF007764">
    <property type="entry name" value="Sld5"/>
    <property type="match status" value="1"/>
</dbReference>
<gene>
    <name evidence="9" type="ORF">ABEB36_003567</name>
</gene>
<dbReference type="CDD" id="cd11711">
    <property type="entry name" value="GINS_A_Sld5"/>
    <property type="match status" value="1"/>
</dbReference>
<dbReference type="Pfam" id="PF05916">
    <property type="entry name" value="Sld5"/>
    <property type="match status" value="1"/>
</dbReference>
<dbReference type="InterPro" id="IPR021151">
    <property type="entry name" value="GINS_A"/>
</dbReference>
<dbReference type="PANTHER" id="PTHR21206:SF0">
    <property type="entry name" value="DNA REPLICATION COMPLEX GINS PROTEIN SLD5"/>
    <property type="match status" value="1"/>
</dbReference>
<comment type="function">
    <text evidence="6">The GINS complex plays an essential role in the initiation of DNA replication.</text>
</comment>
<evidence type="ECO:0000256" key="5">
    <source>
        <dbReference type="ARBA" id="ARBA00023242"/>
    </source>
</evidence>
<evidence type="ECO:0000256" key="3">
    <source>
        <dbReference type="ARBA" id="ARBA00014804"/>
    </source>
</evidence>
<feature type="domain" description="GINS subunit" evidence="7">
    <location>
        <begin position="70"/>
        <end position="143"/>
    </location>
</feature>
<evidence type="ECO:0000256" key="2">
    <source>
        <dbReference type="ARBA" id="ARBA00008187"/>
    </source>
</evidence>
<proteinExistence type="inferred from homology"/>
<comment type="subcellular location">
    <subcellularLocation>
        <location evidence="1 6">Nucleus</location>
    </subcellularLocation>
</comment>
<protein>
    <recommendedName>
        <fullName evidence="3 6">DNA replication complex GINS protein SLD5</fullName>
    </recommendedName>
</protein>